<dbReference type="Gene3D" id="3.30.450.60">
    <property type="match status" value="1"/>
</dbReference>
<dbReference type="RefSeq" id="XP_025348655.1">
    <property type="nucleotide sequence ID" value="XM_025492280.1"/>
</dbReference>
<keyword evidence="4 12" id="KW-0813">Transport</keyword>
<evidence type="ECO:0000256" key="6">
    <source>
        <dbReference type="ARBA" id="ARBA00022892"/>
    </source>
</evidence>
<evidence type="ECO:0000256" key="10">
    <source>
        <dbReference type="ARBA" id="ARBA00023329"/>
    </source>
</evidence>
<feature type="chain" id="PRO_5016468153" description="Coatomer subunit zeta" evidence="14">
    <location>
        <begin position="20"/>
        <end position="229"/>
    </location>
</feature>
<dbReference type="GO" id="GO:0030126">
    <property type="term" value="C:COPI vesicle coat"/>
    <property type="evidence" value="ECO:0007669"/>
    <property type="project" value="UniProtKB-UniRule"/>
</dbReference>
<keyword evidence="9 12" id="KW-0472">Membrane</keyword>
<keyword evidence="7 12" id="KW-0653">Protein transport</keyword>
<dbReference type="Pfam" id="PF01217">
    <property type="entry name" value="Clat_adaptor_s"/>
    <property type="match status" value="1"/>
</dbReference>
<dbReference type="GO" id="GO:0006891">
    <property type="term" value="P:intra-Golgi vesicle-mediated transport"/>
    <property type="evidence" value="ECO:0007669"/>
    <property type="project" value="TreeGrafter"/>
</dbReference>
<proteinExistence type="inferred from homology"/>
<evidence type="ECO:0000259" key="15">
    <source>
        <dbReference type="Pfam" id="PF01217"/>
    </source>
</evidence>
<dbReference type="PANTHER" id="PTHR11043">
    <property type="entry name" value="ZETA-COAT PROTEIN"/>
    <property type="match status" value="1"/>
</dbReference>
<evidence type="ECO:0000256" key="11">
    <source>
        <dbReference type="ARBA" id="ARBA00045555"/>
    </source>
</evidence>
<dbReference type="PANTHER" id="PTHR11043:SF0">
    <property type="entry name" value="COATOMER SUBUNIT ZETA"/>
    <property type="match status" value="1"/>
</dbReference>
<dbReference type="GO" id="GO:0006886">
    <property type="term" value="P:intracellular protein transport"/>
    <property type="evidence" value="ECO:0007669"/>
    <property type="project" value="TreeGrafter"/>
</dbReference>
<name>A0A316UEH5_9BASI</name>
<evidence type="ECO:0000313" key="16">
    <source>
        <dbReference type="EMBL" id="PWN21495.1"/>
    </source>
</evidence>
<comment type="subunit">
    <text evidence="3 12">Oligomeric complex that consists of at least the alpha, beta, beta', gamma, delta, epsilon and zeta subunits.</text>
</comment>
<dbReference type="SUPFAM" id="SSF64356">
    <property type="entry name" value="SNARE-like"/>
    <property type="match status" value="1"/>
</dbReference>
<evidence type="ECO:0000256" key="9">
    <source>
        <dbReference type="ARBA" id="ARBA00023136"/>
    </source>
</evidence>
<feature type="domain" description="AP complex mu/sigma subunit" evidence="15">
    <location>
        <begin position="74"/>
        <end position="195"/>
    </location>
</feature>
<dbReference type="InterPro" id="IPR011012">
    <property type="entry name" value="Longin-like_dom_sf"/>
</dbReference>
<keyword evidence="14" id="KW-0732">Signal</keyword>
<evidence type="ECO:0000313" key="17">
    <source>
        <dbReference type="Proteomes" id="UP000245942"/>
    </source>
</evidence>
<keyword evidence="8 12" id="KW-0333">Golgi apparatus</keyword>
<keyword evidence="5 12" id="KW-0963">Cytoplasm</keyword>
<evidence type="ECO:0000256" key="1">
    <source>
        <dbReference type="ARBA" id="ARBA00004255"/>
    </source>
</evidence>
<reference evidence="16 17" key="1">
    <citation type="journal article" date="2018" name="Mol. Biol. Evol.">
        <title>Broad Genomic Sampling Reveals a Smut Pathogenic Ancestry of the Fungal Clade Ustilaginomycotina.</title>
        <authorList>
            <person name="Kijpornyongpan T."/>
            <person name="Mondo S.J."/>
            <person name="Barry K."/>
            <person name="Sandor L."/>
            <person name="Lee J."/>
            <person name="Lipzen A."/>
            <person name="Pangilinan J."/>
            <person name="LaButti K."/>
            <person name="Hainaut M."/>
            <person name="Henrissat B."/>
            <person name="Grigoriev I.V."/>
            <person name="Spatafora J.W."/>
            <person name="Aime M.C."/>
        </authorList>
    </citation>
    <scope>NUCLEOTIDE SEQUENCE [LARGE SCALE GENOMIC DNA]</scope>
    <source>
        <strain evidence="16 17">MCA 4718</strain>
    </source>
</reference>
<accession>A0A316UEH5</accession>
<comment type="similarity">
    <text evidence="2 12">Belongs to the adaptor complexes small subunit family.</text>
</comment>
<evidence type="ECO:0000256" key="5">
    <source>
        <dbReference type="ARBA" id="ARBA00022490"/>
    </source>
</evidence>
<dbReference type="InterPro" id="IPR039652">
    <property type="entry name" value="Coatomer_zeta"/>
</dbReference>
<protein>
    <recommendedName>
        <fullName evidence="12">Coatomer subunit zeta</fullName>
    </recommendedName>
</protein>
<keyword evidence="6 12" id="KW-0931">ER-Golgi transport</keyword>
<evidence type="ECO:0000256" key="4">
    <source>
        <dbReference type="ARBA" id="ARBA00022448"/>
    </source>
</evidence>
<organism evidence="16 17">
    <name type="scientific">Pseudomicrostroma glucosiphilum</name>
    <dbReference type="NCBI Taxonomy" id="1684307"/>
    <lineage>
        <taxon>Eukaryota</taxon>
        <taxon>Fungi</taxon>
        <taxon>Dikarya</taxon>
        <taxon>Basidiomycota</taxon>
        <taxon>Ustilaginomycotina</taxon>
        <taxon>Exobasidiomycetes</taxon>
        <taxon>Microstromatales</taxon>
        <taxon>Microstromatales incertae sedis</taxon>
        <taxon>Pseudomicrostroma</taxon>
    </lineage>
</organism>
<dbReference type="InterPro" id="IPR022775">
    <property type="entry name" value="AP_mu_sigma_su"/>
</dbReference>
<dbReference type="OrthoDB" id="10249988at2759"/>
<comment type="function">
    <text evidence="11">The coatomer is a cytosolic protein complex that binds to dilysine motifs and reversibly associates with Golgi non-clathrin-coated vesicles, which further mediate biosynthetic protein transport from the ER, via the Golgi up to the trans Golgi network. Coatomer complex is required for budding from Golgi membranes, and is essential for the retrograde Golgi-to-ER transport of dilysine-tagged proteins. The zeta subunit may be involved in regulating the coat assembly and, hence, the rate of biosynthetic protein transport due to its association-dissociation properties with the coatomer complex.</text>
</comment>
<sequence>MTNLTLYSLTALLILDSSGSRILAKYYSPPAAVAAAAAAAAASSAGSTATTTPHQPPNTPPQLTQASPFPTLKEQRAFEKSVLEKVAKKGSAAAAAAATGNAATEIQLLDSHLLLSKSSLDVHLVVVAPAEENELMVSHALSNLWEALSMLLAGQGVEKRTLLENLDLVTLAVDEAVDDGIILETDPATIASRVSRPRPDATEIQINEQTIMSAYSTLKERVAARILQG</sequence>
<gene>
    <name evidence="16" type="ORF">BCV69DRAFT_282219</name>
</gene>
<dbReference type="GeneID" id="37014014"/>
<evidence type="ECO:0000256" key="3">
    <source>
        <dbReference type="ARBA" id="ARBA00011775"/>
    </source>
</evidence>
<evidence type="ECO:0000256" key="14">
    <source>
        <dbReference type="SAM" id="SignalP"/>
    </source>
</evidence>
<evidence type="ECO:0000256" key="13">
    <source>
        <dbReference type="SAM" id="MobiDB-lite"/>
    </source>
</evidence>
<evidence type="ECO:0000256" key="2">
    <source>
        <dbReference type="ARBA" id="ARBA00006972"/>
    </source>
</evidence>
<keyword evidence="17" id="KW-1185">Reference proteome</keyword>
<evidence type="ECO:0000256" key="12">
    <source>
        <dbReference type="RuleBase" id="RU366053"/>
    </source>
</evidence>
<dbReference type="FunFam" id="3.30.450.60:FF:000013">
    <property type="entry name" value="Coatomer subunit zeta"/>
    <property type="match status" value="1"/>
</dbReference>
<comment type="subcellular location">
    <subcellularLocation>
        <location evidence="12">Cytoplasm</location>
    </subcellularLocation>
    <subcellularLocation>
        <location evidence="1 12">Golgi apparatus membrane</location>
        <topology evidence="1 12">Peripheral membrane protein</topology>
        <orientation evidence="1 12">Cytoplasmic side</orientation>
    </subcellularLocation>
    <subcellularLocation>
        <location evidence="12">Cytoplasmic vesicle</location>
        <location evidence="12">COPI-coated vesicle membrane</location>
        <topology evidence="12">Peripheral membrane protein</topology>
        <orientation evidence="12">Cytoplasmic side</orientation>
    </subcellularLocation>
</comment>
<dbReference type="AlphaFoldDB" id="A0A316UEH5"/>
<keyword evidence="10 12" id="KW-0968">Cytoplasmic vesicle</keyword>
<feature type="region of interest" description="Disordered" evidence="13">
    <location>
        <begin position="46"/>
        <end position="67"/>
    </location>
</feature>
<dbReference type="GO" id="GO:0006890">
    <property type="term" value="P:retrograde vesicle-mediated transport, Golgi to endoplasmic reticulum"/>
    <property type="evidence" value="ECO:0007669"/>
    <property type="project" value="UniProtKB-UniRule"/>
</dbReference>
<feature type="signal peptide" evidence="14">
    <location>
        <begin position="1"/>
        <end position="19"/>
    </location>
</feature>
<dbReference type="EMBL" id="KZ819325">
    <property type="protein sequence ID" value="PWN21495.1"/>
    <property type="molecule type" value="Genomic_DNA"/>
</dbReference>
<dbReference type="Proteomes" id="UP000245942">
    <property type="component" value="Unassembled WGS sequence"/>
</dbReference>
<evidence type="ECO:0000256" key="7">
    <source>
        <dbReference type="ARBA" id="ARBA00022927"/>
    </source>
</evidence>
<dbReference type="GO" id="GO:0000139">
    <property type="term" value="C:Golgi membrane"/>
    <property type="evidence" value="ECO:0007669"/>
    <property type="project" value="UniProtKB-SubCell"/>
</dbReference>
<evidence type="ECO:0000256" key="8">
    <source>
        <dbReference type="ARBA" id="ARBA00023034"/>
    </source>
</evidence>
<dbReference type="STRING" id="1684307.A0A316UEH5"/>